<proteinExistence type="inferred from homology"/>
<keyword evidence="6 16" id="KW-0288">FMN</keyword>
<evidence type="ECO:0000256" key="5">
    <source>
        <dbReference type="ARBA" id="ARBA00022630"/>
    </source>
</evidence>
<dbReference type="InterPro" id="IPR007329">
    <property type="entry name" value="FMN-bd"/>
</dbReference>
<comment type="function">
    <text evidence="16">NQR complex catalyzes the reduction of ubiquinone-1 to ubiquinol by two successive reactions, coupled with the transport of Na(+) ions from the cytoplasm to the periplasm. NqrA to NqrE are probably involved in the second step, the conversion of ubisemiquinone to ubiquinol.</text>
</comment>
<keyword evidence="5 16" id="KW-0285">Flavoprotein</keyword>
<keyword evidence="9 16" id="KW-1133">Transmembrane helix</keyword>
<dbReference type="NCBIfam" id="TIGR01938">
    <property type="entry name" value="nqrC"/>
    <property type="match status" value="1"/>
</dbReference>
<feature type="transmembrane region" description="Helical" evidence="16">
    <location>
        <begin position="6"/>
        <end position="28"/>
    </location>
</feature>
<evidence type="ECO:0000313" key="20">
    <source>
        <dbReference type="Proteomes" id="UP000721861"/>
    </source>
</evidence>
<evidence type="ECO:0000256" key="7">
    <source>
        <dbReference type="ARBA" id="ARBA00022692"/>
    </source>
</evidence>
<evidence type="ECO:0000256" key="2">
    <source>
        <dbReference type="ARBA" id="ARBA00022475"/>
    </source>
</evidence>
<accession>A0ABS5KCY5</accession>
<keyword evidence="20" id="KW-1185">Reference proteome</keyword>
<dbReference type="HAMAP" id="MF_00427">
    <property type="entry name" value="NqrC"/>
    <property type="match status" value="1"/>
</dbReference>
<dbReference type="PANTHER" id="PTHR37838">
    <property type="entry name" value="NA(+)-TRANSLOCATING NADH-QUINONE REDUCTASE SUBUNIT C"/>
    <property type="match status" value="1"/>
</dbReference>
<comment type="similarity">
    <text evidence="16 17">Belongs to the NqrC family.</text>
</comment>
<evidence type="ECO:0000256" key="8">
    <source>
        <dbReference type="ARBA" id="ARBA00022967"/>
    </source>
</evidence>
<dbReference type="RefSeq" id="WP_212229791.1">
    <property type="nucleotide sequence ID" value="NZ_JAGUCN010000019.1"/>
</dbReference>
<keyword evidence="4 16" id="KW-0597">Phosphoprotein</keyword>
<evidence type="ECO:0000256" key="4">
    <source>
        <dbReference type="ARBA" id="ARBA00022553"/>
    </source>
</evidence>
<evidence type="ECO:0000256" key="13">
    <source>
        <dbReference type="ARBA" id="ARBA00023075"/>
    </source>
</evidence>
<comment type="cofactor">
    <cofactor evidence="16 17">
        <name>FMN</name>
        <dbReference type="ChEBI" id="CHEBI:58210"/>
    </cofactor>
</comment>
<evidence type="ECO:0000256" key="10">
    <source>
        <dbReference type="ARBA" id="ARBA00023027"/>
    </source>
</evidence>
<reference evidence="19 20" key="1">
    <citation type="journal article" date="2014" name="Int. J. Syst. Evol. Microbiol.">
        <title>Carboxylicivirga gen. nov. in the family Marinilabiliaceae with two novel species, Carboxylicivirga mesophila sp. nov. and Carboxylicivirga taeanensis sp. nov., and reclassification of Cytophaga fermentans as Saccharicrinis fermentans gen. nov., comb. nov.</title>
        <authorList>
            <person name="Yang S.H."/>
            <person name="Seo H.S."/>
            <person name="Woo J.H."/>
            <person name="Oh H.M."/>
            <person name="Jang H."/>
            <person name="Lee J.H."/>
            <person name="Kim S.J."/>
            <person name="Kwon K.K."/>
        </authorList>
    </citation>
    <scope>NUCLEOTIDE SEQUENCE [LARGE SCALE GENOMIC DNA]</scope>
    <source>
        <strain evidence="19 20">JCM 18290</strain>
    </source>
</reference>
<dbReference type="Proteomes" id="UP000721861">
    <property type="component" value="Unassembled WGS sequence"/>
</dbReference>
<keyword evidence="10 16" id="KW-0520">NAD</keyword>
<evidence type="ECO:0000256" key="17">
    <source>
        <dbReference type="PIRNR" id="PIRNR009437"/>
    </source>
</evidence>
<dbReference type="PANTHER" id="PTHR37838:SF1">
    <property type="entry name" value="NA(+)-TRANSLOCATING NADH-QUINONE REDUCTASE SUBUNIT C"/>
    <property type="match status" value="1"/>
</dbReference>
<evidence type="ECO:0000256" key="11">
    <source>
        <dbReference type="ARBA" id="ARBA00023053"/>
    </source>
</evidence>
<feature type="domain" description="FMN-binding" evidence="18">
    <location>
        <begin position="127"/>
        <end position="226"/>
    </location>
</feature>
<dbReference type="EC" id="7.2.1.1" evidence="16 17"/>
<comment type="caution">
    <text evidence="19">The sequence shown here is derived from an EMBL/GenBank/DDBJ whole genome shotgun (WGS) entry which is preliminary data.</text>
</comment>
<sequence>MDRQGNTYTFLYASVMVIVVAAILAFLAQSLKPMQDKNAAVAKKMDILKSVQIESTAADAEEKYNKYIGENAYVLDINGEKKAGLEAFTVDLAKEVKKGDDERAYPIYECKLDNGQTKYIIPVRGKGLWGPIWGYVSLDDDKNTVFGATFGHKGETPGLGAEITTDMFQKPFTGKKLFDENGQFASIEVVKKGQSQGDLHKVDGISGGTITSVGVGTMLEDCLSGYEKFLKN</sequence>
<evidence type="ECO:0000256" key="16">
    <source>
        <dbReference type="HAMAP-Rule" id="MF_00427"/>
    </source>
</evidence>
<evidence type="ECO:0000256" key="9">
    <source>
        <dbReference type="ARBA" id="ARBA00022989"/>
    </source>
</evidence>
<name>A0ABS5KCY5_9BACT</name>
<keyword evidence="8 16" id="KW-1278">Translocase</keyword>
<evidence type="ECO:0000256" key="15">
    <source>
        <dbReference type="ARBA" id="ARBA00023201"/>
    </source>
</evidence>
<evidence type="ECO:0000313" key="19">
    <source>
        <dbReference type="EMBL" id="MBS2212904.1"/>
    </source>
</evidence>
<dbReference type="EMBL" id="JAGUCN010000019">
    <property type="protein sequence ID" value="MBS2212904.1"/>
    <property type="molecule type" value="Genomic_DNA"/>
</dbReference>
<evidence type="ECO:0000256" key="1">
    <source>
        <dbReference type="ARBA" id="ARBA00022448"/>
    </source>
</evidence>
<evidence type="ECO:0000259" key="18">
    <source>
        <dbReference type="SMART" id="SM00900"/>
    </source>
</evidence>
<dbReference type="SMART" id="SM00900">
    <property type="entry name" value="FMN_bind"/>
    <property type="match status" value="1"/>
</dbReference>
<dbReference type="PIRSF" id="PIRSF009437">
    <property type="entry name" value="NQR-1_subunit_C"/>
    <property type="match status" value="1"/>
</dbReference>
<comment type="catalytic activity">
    <reaction evidence="16 17">
        <text>a ubiquinone + n Na(+)(in) + NADH + H(+) = a ubiquinol + n Na(+)(out) + NAD(+)</text>
        <dbReference type="Rhea" id="RHEA:47748"/>
        <dbReference type="Rhea" id="RHEA-COMP:9565"/>
        <dbReference type="Rhea" id="RHEA-COMP:9566"/>
        <dbReference type="ChEBI" id="CHEBI:15378"/>
        <dbReference type="ChEBI" id="CHEBI:16389"/>
        <dbReference type="ChEBI" id="CHEBI:17976"/>
        <dbReference type="ChEBI" id="CHEBI:29101"/>
        <dbReference type="ChEBI" id="CHEBI:57540"/>
        <dbReference type="ChEBI" id="CHEBI:57945"/>
        <dbReference type="EC" id="7.2.1.1"/>
    </reaction>
</comment>
<keyword evidence="3" id="KW-0997">Cell inner membrane</keyword>
<feature type="modified residue" description="FMN phosphoryl threonine" evidence="16">
    <location>
        <position position="209"/>
    </location>
</feature>
<comment type="subcellular location">
    <subcellularLocation>
        <location evidence="16">Cell membrane</location>
        <topology evidence="16">Single-pass membrane protein</topology>
    </subcellularLocation>
</comment>
<comment type="caution">
    <text evidence="16">Lacks conserved residue(s) required for the propagation of feature annotation.</text>
</comment>
<keyword evidence="1 16" id="KW-0813">Transport</keyword>
<organism evidence="19 20">
    <name type="scientific">Carboxylicivirga mesophila</name>
    <dbReference type="NCBI Taxonomy" id="1166478"/>
    <lineage>
        <taxon>Bacteria</taxon>
        <taxon>Pseudomonadati</taxon>
        <taxon>Bacteroidota</taxon>
        <taxon>Bacteroidia</taxon>
        <taxon>Marinilabiliales</taxon>
        <taxon>Marinilabiliaceae</taxon>
        <taxon>Carboxylicivirga</taxon>
    </lineage>
</organism>
<keyword evidence="7 16" id="KW-0812">Transmembrane</keyword>
<keyword evidence="15 16" id="KW-0739">Sodium transport</keyword>
<evidence type="ECO:0000256" key="12">
    <source>
        <dbReference type="ARBA" id="ARBA00023065"/>
    </source>
</evidence>
<protein>
    <recommendedName>
        <fullName evidence="16 17">Na(+)-translocating NADH-quinone reductase subunit C</fullName>
        <shortName evidence="16 17">Na(+)-NQR subunit C</shortName>
        <shortName evidence="16 17">Na(+)-translocating NQR subunit C</shortName>
        <ecNumber evidence="16 17">7.2.1.1</ecNumber>
    </recommendedName>
    <alternativeName>
        <fullName evidence="16 17">NQR complex subunit C</fullName>
    </alternativeName>
    <alternativeName>
        <fullName evidence="16 17">NQR-1 subunit C</fullName>
    </alternativeName>
</protein>
<dbReference type="InterPro" id="IPR010204">
    <property type="entry name" value="NqrC"/>
</dbReference>
<keyword evidence="14 16" id="KW-0472">Membrane</keyword>
<comment type="subunit">
    <text evidence="16 17">Composed of six subunits; NqrA, NqrB, NqrC, NqrD, NqrE and NqrF.</text>
</comment>
<evidence type="ECO:0000256" key="14">
    <source>
        <dbReference type="ARBA" id="ARBA00023136"/>
    </source>
</evidence>
<keyword evidence="12 16" id="KW-0406">Ion transport</keyword>
<gene>
    <name evidence="16 19" type="primary">nqrC</name>
    <name evidence="19" type="ORF">KEM09_15910</name>
</gene>
<evidence type="ECO:0000256" key="3">
    <source>
        <dbReference type="ARBA" id="ARBA00022519"/>
    </source>
</evidence>
<keyword evidence="2 16" id="KW-1003">Cell membrane</keyword>
<evidence type="ECO:0000256" key="6">
    <source>
        <dbReference type="ARBA" id="ARBA00022643"/>
    </source>
</evidence>
<dbReference type="Pfam" id="PF04205">
    <property type="entry name" value="FMN_bind"/>
    <property type="match status" value="1"/>
</dbReference>
<keyword evidence="13 16" id="KW-0830">Ubiquinone</keyword>
<keyword evidence="11 16" id="KW-0915">Sodium</keyword>